<dbReference type="FunFam" id="1.10.10.60:FF:000355">
    <property type="entry name" value="Transcription factor MYB124"/>
    <property type="match status" value="1"/>
</dbReference>
<dbReference type="InterPro" id="IPR050560">
    <property type="entry name" value="MYB_TF"/>
</dbReference>
<feature type="region of interest" description="Disordered" evidence="5">
    <location>
        <begin position="208"/>
        <end position="282"/>
    </location>
</feature>
<feature type="compositionally biased region" description="Low complexity" evidence="5">
    <location>
        <begin position="208"/>
        <end position="236"/>
    </location>
</feature>
<dbReference type="AlphaFoldDB" id="A0A9W7EML0"/>
<dbReference type="OrthoDB" id="2143914at2759"/>
<keyword evidence="2" id="KW-0677">Repeat</keyword>
<dbReference type="InterPro" id="IPR009057">
    <property type="entry name" value="Homeodomain-like_sf"/>
</dbReference>
<keyword evidence="3" id="KW-0238">DNA-binding</keyword>
<feature type="domain" description="HTH myb-type" evidence="7">
    <location>
        <begin position="37"/>
        <end position="92"/>
    </location>
</feature>
<evidence type="ECO:0000256" key="4">
    <source>
        <dbReference type="ARBA" id="ARBA00023242"/>
    </source>
</evidence>
<dbReference type="GO" id="GO:1901002">
    <property type="term" value="P:positive regulation of response to salt stress"/>
    <property type="evidence" value="ECO:0007669"/>
    <property type="project" value="UniProtKB-ARBA"/>
</dbReference>
<sequence>MSDCEDESMNLIVDGKIVNSLTGRARTISDENNGLKKPTSTKRSWSSDEDSKLKDLVSLHGTSKWTTVAEALGGRSGKQCRERWHNHLNPDVKKGGWTEEEDRIIIKMQAELGNQWAKITKMVPGRTDNAVKNRWHSAMRSRTRGPVNPGDPGYVSEQTYAKAAAQEQPELVHTISEGTPTGTTTAVIQFDFAETDKIKLGRKVSATVSSSSSSEGSSSATASLSPSPTSFTTTSPRANPDSAKKKPRNGNGKTAPKESKGRSSQHSKAFNPTPEREKTFKPFEKVISPSVTTIDGVKLLPTPPTNGIVASKPSPNTAERMTPCNHWERAQFNNSPPLLMSSPTDERLTPLGEPTLSDWFASMEDGMSLGVDASKKFEIISPAPIRFNVVDSGLKNMSLNTPTASPRATKRIRSKSPWLGFTLEN</sequence>
<comment type="subcellular location">
    <subcellularLocation>
        <location evidence="1">Nucleus</location>
    </subcellularLocation>
</comment>
<dbReference type="GO" id="GO:0033993">
    <property type="term" value="P:response to lipid"/>
    <property type="evidence" value="ECO:0007669"/>
    <property type="project" value="UniProtKB-ARBA"/>
</dbReference>
<feature type="domain" description="Myb-like" evidence="6">
    <location>
        <begin position="89"/>
        <end position="139"/>
    </location>
</feature>
<protein>
    <submittedName>
        <fullName evidence="8">Uncharacterized protein</fullName>
    </submittedName>
</protein>
<keyword evidence="4" id="KW-0539">Nucleus</keyword>
<dbReference type="EMBL" id="BRXY01000280">
    <property type="protein sequence ID" value="GMH83330.1"/>
    <property type="molecule type" value="Genomic_DNA"/>
</dbReference>
<evidence type="ECO:0000313" key="9">
    <source>
        <dbReference type="Proteomes" id="UP001165085"/>
    </source>
</evidence>
<dbReference type="InterPro" id="IPR001005">
    <property type="entry name" value="SANT/Myb"/>
</dbReference>
<keyword evidence="9" id="KW-1185">Reference proteome</keyword>
<reference evidence="9" key="1">
    <citation type="journal article" date="2023" name="Commun. Biol.">
        <title>Genome analysis of Parmales, the sister group of diatoms, reveals the evolutionary specialization of diatoms from phago-mixotrophs to photoautotrophs.</title>
        <authorList>
            <person name="Ban H."/>
            <person name="Sato S."/>
            <person name="Yoshikawa S."/>
            <person name="Yamada K."/>
            <person name="Nakamura Y."/>
            <person name="Ichinomiya M."/>
            <person name="Sato N."/>
            <person name="Blanc-Mathieu R."/>
            <person name="Endo H."/>
            <person name="Kuwata A."/>
            <person name="Ogata H."/>
        </authorList>
    </citation>
    <scope>NUCLEOTIDE SEQUENCE [LARGE SCALE GENOMIC DNA]</scope>
    <source>
        <strain evidence="9">NIES 3701</strain>
    </source>
</reference>
<dbReference type="CDD" id="cd00167">
    <property type="entry name" value="SANT"/>
    <property type="match status" value="2"/>
</dbReference>
<dbReference type="GO" id="GO:2000037">
    <property type="term" value="P:regulation of stomatal complex patterning"/>
    <property type="evidence" value="ECO:0007669"/>
    <property type="project" value="UniProtKB-ARBA"/>
</dbReference>
<evidence type="ECO:0000256" key="1">
    <source>
        <dbReference type="ARBA" id="ARBA00004123"/>
    </source>
</evidence>
<dbReference type="GO" id="GO:0032875">
    <property type="term" value="P:regulation of DNA endoreduplication"/>
    <property type="evidence" value="ECO:0007669"/>
    <property type="project" value="UniProtKB-ARBA"/>
</dbReference>
<evidence type="ECO:0000256" key="3">
    <source>
        <dbReference type="ARBA" id="ARBA00023125"/>
    </source>
</evidence>
<evidence type="ECO:0000259" key="6">
    <source>
        <dbReference type="PROSITE" id="PS50090"/>
    </source>
</evidence>
<evidence type="ECO:0000256" key="2">
    <source>
        <dbReference type="ARBA" id="ARBA00022737"/>
    </source>
</evidence>
<dbReference type="SUPFAM" id="SSF46689">
    <property type="entry name" value="Homeodomain-like"/>
    <property type="match status" value="1"/>
</dbReference>
<feature type="domain" description="HTH myb-type" evidence="7">
    <location>
        <begin position="93"/>
        <end position="143"/>
    </location>
</feature>
<dbReference type="PROSITE" id="PS51294">
    <property type="entry name" value="HTH_MYB"/>
    <property type="match status" value="2"/>
</dbReference>
<feature type="region of interest" description="Disordered" evidence="5">
    <location>
        <begin position="29"/>
        <end position="50"/>
    </location>
</feature>
<organism evidence="8 9">
    <name type="scientific">Triparma strigata</name>
    <dbReference type="NCBI Taxonomy" id="1606541"/>
    <lineage>
        <taxon>Eukaryota</taxon>
        <taxon>Sar</taxon>
        <taxon>Stramenopiles</taxon>
        <taxon>Ochrophyta</taxon>
        <taxon>Bolidophyceae</taxon>
        <taxon>Parmales</taxon>
        <taxon>Triparmaceae</taxon>
        <taxon>Triparma</taxon>
    </lineage>
</organism>
<dbReference type="PROSITE" id="PS50090">
    <property type="entry name" value="MYB_LIKE"/>
    <property type="match status" value="2"/>
</dbReference>
<dbReference type="GO" id="GO:0050891">
    <property type="term" value="P:multicellular organismal-level water homeostasis"/>
    <property type="evidence" value="ECO:0007669"/>
    <property type="project" value="UniProtKB-ARBA"/>
</dbReference>
<feature type="domain" description="Myb-like" evidence="6">
    <location>
        <begin position="37"/>
        <end position="88"/>
    </location>
</feature>
<comment type="caution">
    <text evidence="8">The sequence shown here is derived from an EMBL/GenBank/DDBJ whole genome shotgun (WGS) entry which is preliminary data.</text>
</comment>
<dbReference type="GO" id="GO:0009725">
    <property type="term" value="P:response to hormone"/>
    <property type="evidence" value="ECO:0007669"/>
    <property type="project" value="UniProtKB-ARBA"/>
</dbReference>
<dbReference type="GO" id="GO:0000978">
    <property type="term" value="F:RNA polymerase II cis-regulatory region sequence-specific DNA binding"/>
    <property type="evidence" value="ECO:0007669"/>
    <property type="project" value="TreeGrafter"/>
</dbReference>
<evidence type="ECO:0000256" key="5">
    <source>
        <dbReference type="SAM" id="MobiDB-lite"/>
    </source>
</evidence>
<evidence type="ECO:0000259" key="7">
    <source>
        <dbReference type="PROSITE" id="PS51294"/>
    </source>
</evidence>
<proteinExistence type="predicted"/>
<dbReference type="GO" id="GO:1902584">
    <property type="term" value="P:positive regulation of response to water deprivation"/>
    <property type="evidence" value="ECO:0007669"/>
    <property type="project" value="UniProtKB-ARBA"/>
</dbReference>
<dbReference type="InterPro" id="IPR017930">
    <property type="entry name" value="Myb_dom"/>
</dbReference>
<dbReference type="GO" id="GO:0005634">
    <property type="term" value="C:nucleus"/>
    <property type="evidence" value="ECO:0007669"/>
    <property type="project" value="UniProtKB-SubCell"/>
</dbReference>
<dbReference type="PANTHER" id="PTHR45614">
    <property type="entry name" value="MYB PROTEIN-RELATED"/>
    <property type="match status" value="1"/>
</dbReference>
<dbReference type="GO" id="GO:1902806">
    <property type="term" value="P:regulation of cell cycle G1/S phase transition"/>
    <property type="evidence" value="ECO:0007669"/>
    <property type="project" value="UniProtKB-ARBA"/>
</dbReference>
<evidence type="ECO:0000313" key="8">
    <source>
        <dbReference type="EMBL" id="GMH83330.1"/>
    </source>
</evidence>
<gene>
    <name evidence="8" type="ORF">TrST_g4347</name>
</gene>
<name>A0A9W7EML0_9STRA</name>
<dbReference type="PANTHER" id="PTHR45614:SF25">
    <property type="entry name" value="MYB PROTEIN"/>
    <property type="match status" value="1"/>
</dbReference>
<dbReference type="Pfam" id="PF13921">
    <property type="entry name" value="Myb_DNA-bind_6"/>
    <property type="match status" value="1"/>
</dbReference>
<dbReference type="SMART" id="SM00717">
    <property type="entry name" value="SANT"/>
    <property type="match status" value="2"/>
</dbReference>
<dbReference type="Proteomes" id="UP001165085">
    <property type="component" value="Unassembled WGS sequence"/>
</dbReference>
<dbReference type="GO" id="GO:0000981">
    <property type="term" value="F:DNA-binding transcription factor activity, RNA polymerase II-specific"/>
    <property type="evidence" value="ECO:0007669"/>
    <property type="project" value="TreeGrafter"/>
</dbReference>
<dbReference type="Gene3D" id="1.10.10.60">
    <property type="entry name" value="Homeodomain-like"/>
    <property type="match status" value="2"/>
</dbReference>
<accession>A0A9W7EML0</accession>